<comment type="subcellular location">
    <subcellularLocation>
        <location evidence="1">Cell membrane</location>
        <topology evidence="1">Multi-pass membrane protein</topology>
    </subcellularLocation>
</comment>
<keyword evidence="5 7" id="KW-0472">Membrane</keyword>
<keyword evidence="3 7" id="KW-0812">Transmembrane</keyword>
<dbReference type="Proteomes" id="UP000055136">
    <property type="component" value="Chromosome"/>
</dbReference>
<evidence type="ECO:0000256" key="4">
    <source>
        <dbReference type="ARBA" id="ARBA00022989"/>
    </source>
</evidence>
<evidence type="ECO:0000256" key="2">
    <source>
        <dbReference type="ARBA" id="ARBA00022475"/>
    </source>
</evidence>
<keyword evidence="4 7" id="KW-1133">Transmembrane helix</keyword>
<gene>
    <name evidence="9" type="ORF">Tel_08715</name>
</gene>
<organism evidence="9 10">
    <name type="scientific">Candidatus Tenderia electrophaga</name>
    <dbReference type="NCBI Taxonomy" id="1748243"/>
    <lineage>
        <taxon>Bacteria</taxon>
        <taxon>Pseudomonadati</taxon>
        <taxon>Pseudomonadota</taxon>
        <taxon>Gammaproteobacteria</taxon>
        <taxon>Candidatus Tenderiales</taxon>
        <taxon>Candidatus Tenderiaceae</taxon>
        <taxon>Candidatus Tenderia</taxon>
    </lineage>
</organism>
<proteinExistence type="predicted"/>
<evidence type="ECO:0000256" key="6">
    <source>
        <dbReference type="SAM" id="Coils"/>
    </source>
</evidence>
<protein>
    <recommendedName>
        <fullName evidence="8">Polysaccharide chain length determinant N-terminal domain-containing protein</fullName>
    </recommendedName>
</protein>
<keyword evidence="2" id="KW-1003">Cell membrane</keyword>
<evidence type="ECO:0000256" key="5">
    <source>
        <dbReference type="ARBA" id="ARBA00023136"/>
    </source>
</evidence>
<evidence type="ECO:0000259" key="8">
    <source>
        <dbReference type="Pfam" id="PF02706"/>
    </source>
</evidence>
<feature type="coiled-coil region" evidence="6">
    <location>
        <begin position="150"/>
        <end position="177"/>
    </location>
</feature>
<evidence type="ECO:0000256" key="7">
    <source>
        <dbReference type="SAM" id="Phobius"/>
    </source>
</evidence>
<sequence>MNDIKPTTPVPVPAYYIDNREDEISLVDLFVVLYRRKLVILLTLLLCTGLAIAATFIKSEKTTYATTIEIGGDPKIESSTSALTKLQETYIPATLNAIKANETLSALNIEARAPKDSDLIILETQTVADNPDAVNELHSMVAQRFIAEHDKKLNQERVAIQNQIERLRLTLESIKNSGYLTVLRDDVATLRQQYLEAQNISDSVRLSVKDELRFLQTKLIEEEQAATTRSIELQSKINELRYKLDTMPETALISVTLETAKTTGTSPLMIIALGIILGGMLGVFAAFMVEFLSKVKHEKEKQEKDSEA</sequence>
<dbReference type="STRING" id="1748243.Tel_08715"/>
<dbReference type="InterPro" id="IPR003856">
    <property type="entry name" value="LPS_length_determ_N"/>
</dbReference>
<evidence type="ECO:0000256" key="1">
    <source>
        <dbReference type="ARBA" id="ARBA00004651"/>
    </source>
</evidence>
<reference evidence="9" key="1">
    <citation type="submission" date="2015-10" db="EMBL/GenBank/DDBJ databases">
        <title>Description of Candidatus Tenderia electrophaga gen. nov, sp. nov., an Uncultivated Electroautotroph from a Biocathode Enrichment.</title>
        <authorList>
            <person name="Eddie B.J."/>
            <person name="Malanoski A.P."/>
            <person name="Wang Z."/>
            <person name="Hall R.J."/>
            <person name="Oh S.D."/>
            <person name="Heiner C."/>
            <person name="Lin B."/>
            <person name="Strycharz-Glaven S.M."/>
        </authorList>
    </citation>
    <scope>NUCLEOTIDE SEQUENCE [LARGE SCALE GENOMIC DNA]</scope>
    <source>
        <strain evidence="9">NRL1</strain>
    </source>
</reference>
<evidence type="ECO:0000313" key="10">
    <source>
        <dbReference type="Proteomes" id="UP000055136"/>
    </source>
</evidence>
<dbReference type="Pfam" id="PF02706">
    <property type="entry name" value="Wzz"/>
    <property type="match status" value="1"/>
</dbReference>
<keyword evidence="6" id="KW-0175">Coiled coil</keyword>
<dbReference type="KEGG" id="tee:Tel_08715"/>
<feature type="domain" description="Polysaccharide chain length determinant N-terminal" evidence="8">
    <location>
        <begin position="22"/>
        <end position="89"/>
    </location>
</feature>
<accession>A0A0S2TDL2</accession>
<dbReference type="GO" id="GO:0005886">
    <property type="term" value="C:plasma membrane"/>
    <property type="evidence" value="ECO:0007669"/>
    <property type="project" value="UniProtKB-SubCell"/>
</dbReference>
<feature type="transmembrane region" description="Helical" evidence="7">
    <location>
        <begin position="268"/>
        <end position="292"/>
    </location>
</feature>
<keyword evidence="10" id="KW-1185">Reference proteome</keyword>
<evidence type="ECO:0000313" key="9">
    <source>
        <dbReference type="EMBL" id="ALP53230.1"/>
    </source>
</evidence>
<name>A0A0S2TDL2_9GAMM</name>
<dbReference type="EMBL" id="CP013099">
    <property type="protein sequence ID" value="ALP53230.1"/>
    <property type="molecule type" value="Genomic_DNA"/>
</dbReference>
<dbReference type="AlphaFoldDB" id="A0A0S2TDL2"/>
<feature type="transmembrane region" description="Helical" evidence="7">
    <location>
        <begin position="38"/>
        <end position="57"/>
    </location>
</feature>
<evidence type="ECO:0000256" key="3">
    <source>
        <dbReference type="ARBA" id="ARBA00022692"/>
    </source>
</evidence>